<dbReference type="OrthoDB" id="620680at2"/>
<proteinExistence type="predicted"/>
<accession>A0A5P2BRA5</accession>
<evidence type="ECO:0000313" key="1">
    <source>
        <dbReference type="EMBL" id="QES32248.1"/>
    </source>
</evidence>
<dbReference type="RefSeq" id="WP_150213690.1">
    <property type="nucleotide sequence ID" value="NZ_CP029192.1"/>
</dbReference>
<organism evidence="1 2">
    <name type="scientific">Streptomyces venezuelae</name>
    <dbReference type="NCBI Taxonomy" id="54571"/>
    <lineage>
        <taxon>Bacteria</taxon>
        <taxon>Bacillati</taxon>
        <taxon>Actinomycetota</taxon>
        <taxon>Actinomycetes</taxon>
        <taxon>Kitasatosporales</taxon>
        <taxon>Streptomycetaceae</taxon>
        <taxon>Streptomyces</taxon>
    </lineage>
</organism>
<dbReference type="EMBL" id="CP029192">
    <property type="protein sequence ID" value="QES32248.1"/>
    <property type="molecule type" value="Genomic_DNA"/>
</dbReference>
<dbReference type="AlphaFoldDB" id="A0A5P2BRA5"/>
<evidence type="ECO:0000313" key="2">
    <source>
        <dbReference type="Proteomes" id="UP000322927"/>
    </source>
</evidence>
<protein>
    <submittedName>
        <fullName evidence="1">Uncharacterized protein</fullName>
    </submittedName>
</protein>
<dbReference type="Proteomes" id="UP000322927">
    <property type="component" value="Chromosome"/>
</dbReference>
<reference evidence="1 2" key="1">
    <citation type="submission" date="2018-05" db="EMBL/GenBank/DDBJ databases">
        <title>Streptomyces venezuelae.</title>
        <authorList>
            <person name="Kim W."/>
            <person name="Lee N."/>
            <person name="Cho B.-K."/>
        </authorList>
    </citation>
    <scope>NUCLEOTIDE SEQUENCE [LARGE SCALE GENOMIC DNA]</scope>
    <source>
        <strain evidence="1 2">ATCC 14584</strain>
    </source>
</reference>
<gene>
    <name evidence="1" type="ORF">DEJ48_01380</name>
</gene>
<name>A0A5P2BRA5_STRVZ</name>
<sequence>MFRQLTRQIPGGAELLFRLHPIELTSLLEQAWTFQRNDLSQPVGHPDHRSDIPGLPVRLQQLFEGFDRNQRVFSSTSPDDCRPGHVRWEHLSYAYMLESTRLMEIFRRVVALYREGEELGVPSNGAEHWLRNTEELFFRESAPFFITALSSFVRPNGDTIRRNAYYRMFGMDLTHPAADPYPKPTAANTQFVSVFEEFLRETWVGIINVRNTIGPNPTDHAKIADLAERLSDMLTTRRLASNLSREEFWAISTMAWFHLTLDFNSPIVSSLRAEATSPEQRLFRIAERVRIPAHAMSKSFFDVADAISRLLISIETRAFADAANVPVLFNDPLVTPDVQTVITHWSITTGRDLKAPKVAPNP</sequence>